<gene>
    <name evidence="1" type="ORF">HMPREF0083_05823</name>
</gene>
<dbReference type="EMBL" id="AWSJ01000365">
    <property type="protein sequence ID" value="ERI05057.1"/>
    <property type="molecule type" value="Genomic_DNA"/>
</dbReference>
<protein>
    <submittedName>
        <fullName evidence="1">Uncharacterized protein</fullName>
    </submittedName>
</protein>
<evidence type="ECO:0000313" key="2">
    <source>
        <dbReference type="Proteomes" id="UP000016511"/>
    </source>
</evidence>
<accession>U1XYH3</accession>
<evidence type="ECO:0000313" key="1">
    <source>
        <dbReference type="EMBL" id="ERI05057.1"/>
    </source>
</evidence>
<name>U1XYH3_ANEAE</name>
<organism evidence="1 2">
    <name type="scientific">Aneurinibacillus aneurinilyticus ATCC 12856</name>
    <dbReference type="NCBI Taxonomy" id="649747"/>
    <lineage>
        <taxon>Bacteria</taxon>
        <taxon>Bacillati</taxon>
        <taxon>Bacillota</taxon>
        <taxon>Bacilli</taxon>
        <taxon>Bacillales</taxon>
        <taxon>Paenibacillaceae</taxon>
        <taxon>Aneurinibacillus group</taxon>
        <taxon>Aneurinibacillus</taxon>
    </lineage>
</organism>
<comment type="caution">
    <text evidence="1">The sequence shown here is derived from an EMBL/GenBank/DDBJ whole genome shotgun (WGS) entry which is preliminary data.</text>
</comment>
<dbReference type="HOGENOM" id="CLU_3164022_0_0_9"/>
<keyword evidence="2" id="KW-1185">Reference proteome</keyword>
<dbReference type="AlphaFoldDB" id="U1XYH3"/>
<reference evidence="1 2" key="1">
    <citation type="submission" date="2013-08" db="EMBL/GenBank/DDBJ databases">
        <authorList>
            <person name="Weinstock G."/>
            <person name="Sodergren E."/>
            <person name="Wylie T."/>
            <person name="Fulton L."/>
            <person name="Fulton R."/>
            <person name="Fronick C."/>
            <person name="O'Laughlin M."/>
            <person name="Godfrey J."/>
            <person name="Miner T."/>
            <person name="Herter B."/>
            <person name="Appelbaum E."/>
            <person name="Cordes M."/>
            <person name="Lek S."/>
            <person name="Wollam A."/>
            <person name="Pepin K.H."/>
            <person name="Palsikar V.B."/>
            <person name="Mitreva M."/>
            <person name="Wilson R.K."/>
        </authorList>
    </citation>
    <scope>NUCLEOTIDE SEQUENCE [LARGE SCALE GENOMIC DNA]</scope>
    <source>
        <strain evidence="1 2">ATCC 12856</strain>
    </source>
</reference>
<proteinExistence type="predicted"/>
<sequence>MSPRSCREAYFFHFKEKAGGEQARMLSRKRAGNFLPSIHNYAIFLFQ</sequence>
<dbReference type="Proteomes" id="UP000016511">
    <property type="component" value="Unassembled WGS sequence"/>
</dbReference>